<keyword evidence="3" id="KW-1185">Reference proteome</keyword>
<dbReference type="EMBL" id="JARKIE010000121">
    <property type="protein sequence ID" value="KAJ7681178.1"/>
    <property type="molecule type" value="Genomic_DNA"/>
</dbReference>
<name>A0AAD7G9P6_MYCRO</name>
<evidence type="ECO:0000313" key="3">
    <source>
        <dbReference type="Proteomes" id="UP001221757"/>
    </source>
</evidence>
<evidence type="ECO:0008006" key="4">
    <source>
        <dbReference type="Google" id="ProtNLM"/>
    </source>
</evidence>
<protein>
    <recommendedName>
        <fullName evidence="4">Secreted protein</fullName>
    </recommendedName>
</protein>
<evidence type="ECO:0000256" key="1">
    <source>
        <dbReference type="SAM" id="SignalP"/>
    </source>
</evidence>
<reference evidence="2" key="1">
    <citation type="submission" date="2023-03" db="EMBL/GenBank/DDBJ databases">
        <title>Massive genome expansion in bonnet fungi (Mycena s.s.) driven by repeated elements and novel gene families across ecological guilds.</title>
        <authorList>
            <consortium name="Lawrence Berkeley National Laboratory"/>
            <person name="Harder C.B."/>
            <person name="Miyauchi S."/>
            <person name="Viragh M."/>
            <person name="Kuo A."/>
            <person name="Thoen E."/>
            <person name="Andreopoulos B."/>
            <person name="Lu D."/>
            <person name="Skrede I."/>
            <person name="Drula E."/>
            <person name="Henrissat B."/>
            <person name="Morin E."/>
            <person name="Kohler A."/>
            <person name="Barry K."/>
            <person name="LaButti K."/>
            <person name="Morin E."/>
            <person name="Salamov A."/>
            <person name="Lipzen A."/>
            <person name="Mereny Z."/>
            <person name="Hegedus B."/>
            <person name="Baldrian P."/>
            <person name="Stursova M."/>
            <person name="Weitz H."/>
            <person name="Taylor A."/>
            <person name="Grigoriev I.V."/>
            <person name="Nagy L.G."/>
            <person name="Martin F."/>
            <person name="Kauserud H."/>
        </authorList>
    </citation>
    <scope>NUCLEOTIDE SEQUENCE</scope>
    <source>
        <strain evidence="2">CBHHK067</strain>
    </source>
</reference>
<dbReference type="Proteomes" id="UP001221757">
    <property type="component" value="Unassembled WGS sequence"/>
</dbReference>
<sequence length="198" mass="21621">MSLASAFSSLLSLSLLCSERAQPVWLKKEVSTEGRVSKRTRVRKASYFGESIFAPRSIVGKVLPPSPKKLFCATPIRVAKKVITIFYVFALAFPFPFAPLPAARRLRLGASGSTSGTSVSSSRAEKCRISGGPSVKWTWRLHYIDKSNVTCLFGLYLGTGGIFLHELKCRIVETDPLDHSVLTIRSKSIDAPSAQAKS</sequence>
<comment type="caution">
    <text evidence="2">The sequence shown here is derived from an EMBL/GenBank/DDBJ whole genome shotgun (WGS) entry which is preliminary data.</text>
</comment>
<dbReference type="AlphaFoldDB" id="A0AAD7G9P6"/>
<accession>A0AAD7G9P6</accession>
<proteinExistence type="predicted"/>
<organism evidence="2 3">
    <name type="scientific">Mycena rosella</name>
    <name type="common">Pink bonnet</name>
    <name type="synonym">Agaricus rosellus</name>
    <dbReference type="NCBI Taxonomy" id="1033263"/>
    <lineage>
        <taxon>Eukaryota</taxon>
        <taxon>Fungi</taxon>
        <taxon>Dikarya</taxon>
        <taxon>Basidiomycota</taxon>
        <taxon>Agaricomycotina</taxon>
        <taxon>Agaricomycetes</taxon>
        <taxon>Agaricomycetidae</taxon>
        <taxon>Agaricales</taxon>
        <taxon>Marasmiineae</taxon>
        <taxon>Mycenaceae</taxon>
        <taxon>Mycena</taxon>
    </lineage>
</organism>
<evidence type="ECO:0000313" key="2">
    <source>
        <dbReference type="EMBL" id="KAJ7681178.1"/>
    </source>
</evidence>
<keyword evidence="1" id="KW-0732">Signal</keyword>
<feature type="chain" id="PRO_5042027997" description="Secreted protein" evidence="1">
    <location>
        <begin position="22"/>
        <end position="198"/>
    </location>
</feature>
<feature type="signal peptide" evidence="1">
    <location>
        <begin position="1"/>
        <end position="21"/>
    </location>
</feature>
<gene>
    <name evidence="2" type="ORF">B0H17DRAFT_1182079</name>
</gene>